<keyword evidence="1" id="KW-1133">Transmembrane helix</keyword>
<keyword evidence="1" id="KW-0472">Membrane</keyword>
<dbReference type="Proteomes" id="UP000248889">
    <property type="component" value="Unassembled WGS sequence"/>
</dbReference>
<dbReference type="RefSeq" id="WP_133260213.1">
    <property type="nucleotide sequence ID" value="NZ_QKYN01000277.1"/>
</dbReference>
<comment type="caution">
    <text evidence="2">The sequence shown here is derived from an EMBL/GenBank/DDBJ whole genome shotgun (WGS) entry which is preliminary data.</text>
</comment>
<evidence type="ECO:0000256" key="1">
    <source>
        <dbReference type="SAM" id="Phobius"/>
    </source>
</evidence>
<keyword evidence="3" id="KW-1185">Reference proteome</keyword>
<reference evidence="2 3" key="1">
    <citation type="submission" date="2018-06" db="EMBL/GenBank/DDBJ databases">
        <title>Streptacidiphilus pinicola sp. nov., isolated from pine grove soil.</title>
        <authorList>
            <person name="Roh S.G."/>
            <person name="Park S."/>
            <person name="Kim M.-K."/>
            <person name="Yun B.-R."/>
            <person name="Park J."/>
            <person name="Kim M.J."/>
            <person name="Kim Y.S."/>
            <person name="Kim S.B."/>
        </authorList>
    </citation>
    <scope>NUCLEOTIDE SEQUENCE [LARGE SCALE GENOMIC DNA]</scope>
    <source>
        <strain evidence="2 3">MMS16-CNU450</strain>
    </source>
</reference>
<dbReference type="EMBL" id="QKYN01000277">
    <property type="protein sequence ID" value="RAG80264.1"/>
    <property type="molecule type" value="Genomic_DNA"/>
</dbReference>
<dbReference type="AlphaFoldDB" id="A0A2X0I5M9"/>
<organism evidence="2 3">
    <name type="scientific">Streptacidiphilus pinicola</name>
    <dbReference type="NCBI Taxonomy" id="2219663"/>
    <lineage>
        <taxon>Bacteria</taxon>
        <taxon>Bacillati</taxon>
        <taxon>Actinomycetota</taxon>
        <taxon>Actinomycetes</taxon>
        <taxon>Kitasatosporales</taxon>
        <taxon>Streptomycetaceae</taxon>
        <taxon>Streptacidiphilus</taxon>
    </lineage>
</organism>
<keyword evidence="1" id="KW-0812">Transmembrane</keyword>
<accession>A0A2X0I5M9</accession>
<name>A0A2X0I5M9_9ACTN</name>
<feature type="non-terminal residue" evidence="2">
    <location>
        <position position="1"/>
    </location>
</feature>
<dbReference type="OrthoDB" id="9804819at2"/>
<evidence type="ECO:0000313" key="3">
    <source>
        <dbReference type="Proteomes" id="UP000248889"/>
    </source>
</evidence>
<protein>
    <submittedName>
        <fullName evidence="2">Uncharacterized protein</fullName>
    </submittedName>
</protein>
<proteinExistence type="predicted"/>
<sequence>LVPSRWALGAMAGTIDLHSLVPGTLTADPLFRHRTGTWLLDLGMMVVLSVVFGLAVARLLRRHEPVVMRG</sequence>
<gene>
    <name evidence="2" type="ORF">DN069_39100</name>
</gene>
<evidence type="ECO:0000313" key="2">
    <source>
        <dbReference type="EMBL" id="RAG80264.1"/>
    </source>
</evidence>
<feature type="transmembrane region" description="Helical" evidence="1">
    <location>
        <begin position="38"/>
        <end position="60"/>
    </location>
</feature>